<dbReference type="Proteomes" id="UP000077069">
    <property type="component" value="Unassembled WGS sequence"/>
</dbReference>
<gene>
    <name evidence="2" type="ORF">CC84DRAFT_1222836</name>
</gene>
<dbReference type="InParanoid" id="A0A177BWH1"/>
<evidence type="ECO:0000313" key="2">
    <source>
        <dbReference type="EMBL" id="OAF99833.1"/>
    </source>
</evidence>
<feature type="compositionally biased region" description="Basic and acidic residues" evidence="1">
    <location>
        <begin position="113"/>
        <end position="144"/>
    </location>
</feature>
<proteinExistence type="predicted"/>
<dbReference type="EMBL" id="KV441561">
    <property type="protein sequence ID" value="OAF99833.1"/>
    <property type="molecule type" value="Genomic_DNA"/>
</dbReference>
<dbReference type="RefSeq" id="XP_018030199.1">
    <property type="nucleotide sequence ID" value="XM_018183424.1"/>
</dbReference>
<accession>A0A177BWH1</accession>
<keyword evidence="3" id="KW-1185">Reference proteome</keyword>
<evidence type="ECO:0000256" key="1">
    <source>
        <dbReference type="SAM" id="MobiDB-lite"/>
    </source>
</evidence>
<protein>
    <submittedName>
        <fullName evidence="2">Uncharacterized protein</fullName>
    </submittedName>
</protein>
<dbReference type="AlphaFoldDB" id="A0A177BWH1"/>
<evidence type="ECO:0000313" key="3">
    <source>
        <dbReference type="Proteomes" id="UP000077069"/>
    </source>
</evidence>
<organism evidence="2 3">
    <name type="scientific">Paraphaeosphaeria sporulosa</name>
    <dbReference type="NCBI Taxonomy" id="1460663"/>
    <lineage>
        <taxon>Eukaryota</taxon>
        <taxon>Fungi</taxon>
        <taxon>Dikarya</taxon>
        <taxon>Ascomycota</taxon>
        <taxon>Pezizomycotina</taxon>
        <taxon>Dothideomycetes</taxon>
        <taxon>Pleosporomycetidae</taxon>
        <taxon>Pleosporales</taxon>
        <taxon>Massarineae</taxon>
        <taxon>Didymosphaeriaceae</taxon>
        <taxon>Paraphaeosphaeria</taxon>
    </lineage>
</organism>
<reference evidence="2 3" key="1">
    <citation type="submission" date="2016-05" db="EMBL/GenBank/DDBJ databases">
        <title>Comparative analysis of secretome profiles of manganese(II)-oxidizing ascomycete fungi.</title>
        <authorList>
            <consortium name="DOE Joint Genome Institute"/>
            <person name="Zeiner C.A."/>
            <person name="Purvine S.O."/>
            <person name="Zink E.M."/>
            <person name="Wu S."/>
            <person name="Pasa-Tolic L."/>
            <person name="Chaput D.L."/>
            <person name="Haridas S."/>
            <person name="Grigoriev I.V."/>
            <person name="Santelli C.M."/>
            <person name="Hansel C.M."/>
        </authorList>
    </citation>
    <scope>NUCLEOTIDE SEQUENCE [LARGE SCALE GENOMIC DNA]</scope>
    <source>
        <strain evidence="2 3">AP3s5-JAC2a</strain>
    </source>
</reference>
<feature type="region of interest" description="Disordered" evidence="1">
    <location>
        <begin position="113"/>
        <end position="146"/>
    </location>
</feature>
<name>A0A177BWH1_9PLEO</name>
<dbReference type="GeneID" id="28766910"/>
<sequence length="192" mass="21633">MCVLPTFAKGLAAVAPSINNTACTVSNEYLFVQQEPAVPHRRPWTGENTFTWRDISADIAVSMSPCDESVKQVMQMYRTRTIGSVSRYTIQSQALEYGTSALEEEVAIEMIPEDRSDSFKEEEKWERVDSGDTSNDEERHERTKYAGTDCTRSTYMGKAGYSHTVLPKDESSNDSHVGGIQVIITEHFYQQN</sequence>